<proteinExistence type="predicted"/>
<sequence>MEYNTNRSKLIMPEYGRNIQQMVDYVRTIEDPEIRQRNARSIIELMGVLNPHLKNVEDFRHKLWDHLFLIADFDIDVASPYPLPTKEKLFRKPDPIPYPKVHRKNRHLGKNLGAVIDKALAETDEEKRRGFTHSIAYYMKLAYTNWHREPVHDDMIKEELSEITKGELNYTAGGIKVRFDNNRQGQPGQGNGNGNNGGVHKKNANARNNNFKGNNNNQARNGNNNNNNNKNNGNNNNKNRNNNNNKNRQNKPGA</sequence>
<dbReference type="OrthoDB" id="1466969at2"/>
<evidence type="ECO:0000313" key="2">
    <source>
        <dbReference type="EMBL" id="PSK94071.1"/>
    </source>
</evidence>
<feature type="compositionally biased region" description="Low complexity" evidence="1">
    <location>
        <begin position="205"/>
        <end position="254"/>
    </location>
</feature>
<dbReference type="InterPro" id="IPR025632">
    <property type="entry name" value="DUF4290"/>
</dbReference>
<keyword evidence="3" id="KW-1185">Reference proteome</keyword>
<organism evidence="2 3">
    <name type="scientific">Taibaiella chishuiensis</name>
    <dbReference type="NCBI Taxonomy" id="1434707"/>
    <lineage>
        <taxon>Bacteria</taxon>
        <taxon>Pseudomonadati</taxon>
        <taxon>Bacteroidota</taxon>
        <taxon>Chitinophagia</taxon>
        <taxon>Chitinophagales</taxon>
        <taxon>Chitinophagaceae</taxon>
        <taxon>Taibaiella</taxon>
    </lineage>
</organism>
<feature type="region of interest" description="Disordered" evidence="1">
    <location>
        <begin position="178"/>
        <end position="254"/>
    </location>
</feature>
<name>A0A2P8DA70_9BACT</name>
<feature type="compositionally biased region" description="Gly residues" evidence="1">
    <location>
        <begin position="187"/>
        <end position="197"/>
    </location>
</feature>
<dbReference type="EMBL" id="PYGD01000001">
    <property type="protein sequence ID" value="PSK94071.1"/>
    <property type="molecule type" value="Genomic_DNA"/>
</dbReference>
<accession>A0A2P8DA70</accession>
<protein>
    <submittedName>
        <fullName evidence="2">Uncharacterized protein DUF4290</fullName>
    </submittedName>
</protein>
<dbReference type="AlphaFoldDB" id="A0A2P8DA70"/>
<evidence type="ECO:0000313" key="3">
    <source>
        <dbReference type="Proteomes" id="UP000240572"/>
    </source>
</evidence>
<dbReference type="Pfam" id="PF14123">
    <property type="entry name" value="DUF4290"/>
    <property type="match status" value="1"/>
</dbReference>
<evidence type="ECO:0000256" key="1">
    <source>
        <dbReference type="SAM" id="MobiDB-lite"/>
    </source>
</evidence>
<dbReference type="Proteomes" id="UP000240572">
    <property type="component" value="Unassembled WGS sequence"/>
</dbReference>
<dbReference type="RefSeq" id="WP_106520806.1">
    <property type="nucleotide sequence ID" value="NZ_PYGD01000001.1"/>
</dbReference>
<reference evidence="2 3" key="1">
    <citation type="submission" date="2018-03" db="EMBL/GenBank/DDBJ databases">
        <title>Genomic Encyclopedia of Type Strains, Phase III (KMG-III): the genomes of soil and plant-associated and newly described type strains.</title>
        <authorList>
            <person name="Whitman W."/>
        </authorList>
    </citation>
    <scope>NUCLEOTIDE SEQUENCE [LARGE SCALE GENOMIC DNA]</scope>
    <source>
        <strain evidence="2 3">CGMCC 1.12700</strain>
    </source>
</reference>
<gene>
    <name evidence="2" type="ORF">B0I18_101221</name>
</gene>
<comment type="caution">
    <text evidence="2">The sequence shown here is derived from an EMBL/GenBank/DDBJ whole genome shotgun (WGS) entry which is preliminary data.</text>
</comment>